<protein>
    <submittedName>
        <fullName evidence="3">Phosphoglycerate mutase</fullName>
    </submittedName>
</protein>
<dbReference type="PIRSF" id="PIRSF000709">
    <property type="entry name" value="6PFK_2-Ptase"/>
    <property type="match status" value="1"/>
</dbReference>
<dbReference type="PROSITE" id="PS00175">
    <property type="entry name" value="PG_MUTASE"/>
    <property type="match status" value="1"/>
</dbReference>
<dbReference type="InterPro" id="IPR013078">
    <property type="entry name" value="His_Pase_superF_clade-1"/>
</dbReference>
<dbReference type="SUPFAM" id="SSF53254">
    <property type="entry name" value="Phosphoglycerate mutase-like"/>
    <property type="match status" value="1"/>
</dbReference>
<dbReference type="EMBL" id="MTLA01000487">
    <property type="protein sequence ID" value="OOP65526.1"/>
    <property type="molecule type" value="Genomic_DNA"/>
</dbReference>
<sequence>MIYIIRHGETDLNKERKMQGRNGYPLNKNGIIQAENLRTKLQGIEFDLVYSSPQERAVETAQIVSGGNVIVDKRLDVFELGEADNLKISEVKMDGFIPDVSVYKGIEDTESFVNRVFNFMRELEHQYVESKVNILISGHRCTTGCMGAYFEGIPEDRNILTYSSDNGDYKVYQF</sequence>
<dbReference type="CDD" id="cd07067">
    <property type="entry name" value="HP_PGM_like"/>
    <property type="match status" value="1"/>
</dbReference>
<keyword evidence="1" id="KW-0378">Hydrolase</keyword>
<name>A0A8E2LD34_9BACI</name>
<dbReference type="RefSeq" id="WP_078111472.1">
    <property type="nucleotide sequence ID" value="NZ_CP065424.1"/>
</dbReference>
<dbReference type="GO" id="GO:0005829">
    <property type="term" value="C:cytosol"/>
    <property type="evidence" value="ECO:0007669"/>
    <property type="project" value="TreeGrafter"/>
</dbReference>
<reference evidence="3 4" key="1">
    <citation type="submission" date="2017-01" db="EMBL/GenBank/DDBJ databases">
        <title>Draft genome sequence of Bacillus oleronius.</title>
        <authorList>
            <person name="Allam M."/>
        </authorList>
    </citation>
    <scope>NUCLEOTIDE SEQUENCE [LARGE SCALE GENOMIC DNA]</scope>
    <source>
        <strain evidence="3 4">DSM 9356</strain>
    </source>
</reference>
<dbReference type="Proteomes" id="UP000189761">
    <property type="component" value="Unassembled WGS sequence"/>
</dbReference>
<dbReference type="PANTHER" id="PTHR46517">
    <property type="entry name" value="FRUCTOSE-2,6-BISPHOSPHATASE TIGAR"/>
    <property type="match status" value="1"/>
</dbReference>
<gene>
    <name evidence="3" type="ORF">BWZ43_24870</name>
</gene>
<evidence type="ECO:0000256" key="2">
    <source>
        <dbReference type="PIRSR" id="PIRSR613078-2"/>
    </source>
</evidence>
<dbReference type="Gene3D" id="3.40.50.1240">
    <property type="entry name" value="Phosphoglycerate mutase-like"/>
    <property type="match status" value="1"/>
</dbReference>
<comment type="caution">
    <text evidence="3">The sequence shown here is derived from an EMBL/GenBank/DDBJ whole genome shotgun (WGS) entry which is preliminary data.</text>
</comment>
<evidence type="ECO:0000256" key="1">
    <source>
        <dbReference type="ARBA" id="ARBA00022801"/>
    </source>
</evidence>
<evidence type="ECO:0000313" key="3">
    <source>
        <dbReference type="EMBL" id="OOP65526.1"/>
    </source>
</evidence>
<feature type="binding site" evidence="2">
    <location>
        <begin position="6"/>
        <end position="13"/>
    </location>
    <ligand>
        <name>substrate</name>
    </ligand>
</feature>
<dbReference type="Pfam" id="PF00300">
    <property type="entry name" value="His_Phos_1"/>
    <property type="match status" value="1"/>
</dbReference>
<evidence type="ECO:0000313" key="4">
    <source>
        <dbReference type="Proteomes" id="UP000189761"/>
    </source>
</evidence>
<dbReference type="SMART" id="SM00855">
    <property type="entry name" value="PGAM"/>
    <property type="match status" value="1"/>
</dbReference>
<organism evidence="3 4">
    <name type="scientific">Heyndrickxia oleronia</name>
    <dbReference type="NCBI Taxonomy" id="38875"/>
    <lineage>
        <taxon>Bacteria</taxon>
        <taxon>Bacillati</taxon>
        <taxon>Bacillota</taxon>
        <taxon>Bacilli</taxon>
        <taxon>Bacillales</taxon>
        <taxon>Bacillaceae</taxon>
        <taxon>Heyndrickxia</taxon>
    </lineage>
</organism>
<dbReference type="InterPro" id="IPR051695">
    <property type="entry name" value="Phosphoglycerate_Mutase"/>
</dbReference>
<dbReference type="InterPro" id="IPR001345">
    <property type="entry name" value="PG/BPGM_mutase_AS"/>
</dbReference>
<keyword evidence="4" id="KW-1185">Reference proteome</keyword>
<dbReference type="PANTHER" id="PTHR46517:SF1">
    <property type="entry name" value="FRUCTOSE-2,6-BISPHOSPHATASE TIGAR"/>
    <property type="match status" value="1"/>
</dbReference>
<feature type="binding site" evidence="2">
    <location>
        <position position="56"/>
    </location>
    <ligand>
        <name>substrate</name>
    </ligand>
</feature>
<dbReference type="GO" id="GO:0043456">
    <property type="term" value="P:regulation of pentose-phosphate shunt"/>
    <property type="evidence" value="ECO:0007669"/>
    <property type="project" value="TreeGrafter"/>
</dbReference>
<dbReference type="AlphaFoldDB" id="A0A8E2LD34"/>
<dbReference type="GO" id="GO:0004331">
    <property type="term" value="F:fructose-2,6-bisphosphate 2-phosphatase activity"/>
    <property type="evidence" value="ECO:0007669"/>
    <property type="project" value="TreeGrafter"/>
</dbReference>
<accession>A0A8E2LD34</accession>
<dbReference type="InterPro" id="IPR029033">
    <property type="entry name" value="His_PPase_superfam"/>
</dbReference>
<proteinExistence type="predicted"/>
<dbReference type="GO" id="GO:0045820">
    <property type="term" value="P:negative regulation of glycolytic process"/>
    <property type="evidence" value="ECO:0007669"/>
    <property type="project" value="TreeGrafter"/>
</dbReference>